<dbReference type="InterPro" id="IPR020843">
    <property type="entry name" value="ER"/>
</dbReference>
<dbReference type="Pfam" id="PF13602">
    <property type="entry name" value="ADH_zinc_N_2"/>
    <property type="match status" value="1"/>
</dbReference>
<dbReference type="CDD" id="cd05289">
    <property type="entry name" value="MDR_like_2"/>
    <property type="match status" value="1"/>
</dbReference>
<evidence type="ECO:0000256" key="2">
    <source>
        <dbReference type="ARBA" id="ARBA00023002"/>
    </source>
</evidence>
<dbReference type="SUPFAM" id="SSF51735">
    <property type="entry name" value="NAD(P)-binding Rossmann-fold domains"/>
    <property type="match status" value="1"/>
</dbReference>
<reference evidence="5" key="1">
    <citation type="submission" date="2018-02" db="EMBL/GenBank/DDBJ databases">
        <authorList>
            <person name="Cohen D.B."/>
            <person name="Kent A.D."/>
        </authorList>
    </citation>
    <scope>NUCLEOTIDE SEQUENCE</scope>
</reference>
<dbReference type="SUPFAM" id="SSF50129">
    <property type="entry name" value="GroES-like"/>
    <property type="match status" value="1"/>
</dbReference>
<organism evidence="5">
    <name type="scientific">Fagus sylvatica</name>
    <name type="common">Beechnut</name>
    <dbReference type="NCBI Taxonomy" id="28930"/>
    <lineage>
        <taxon>Eukaryota</taxon>
        <taxon>Viridiplantae</taxon>
        <taxon>Streptophyta</taxon>
        <taxon>Embryophyta</taxon>
        <taxon>Tracheophyta</taxon>
        <taxon>Spermatophyta</taxon>
        <taxon>Magnoliopsida</taxon>
        <taxon>eudicotyledons</taxon>
        <taxon>Gunneridae</taxon>
        <taxon>Pentapetalae</taxon>
        <taxon>rosids</taxon>
        <taxon>fabids</taxon>
        <taxon>Fagales</taxon>
        <taxon>Fagaceae</taxon>
        <taxon>Fagus</taxon>
    </lineage>
</organism>
<dbReference type="InterPro" id="IPR011032">
    <property type="entry name" value="GroES-like_sf"/>
</dbReference>
<dbReference type="PROSITE" id="PS01162">
    <property type="entry name" value="QOR_ZETA_CRYSTAL"/>
    <property type="match status" value="1"/>
</dbReference>
<comment type="similarity">
    <text evidence="1">Belongs to the zinc-containing alcohol dehydrogenase family. Quinone oxidoreductase subfamily.</text>
</comment>
<dbReference type="InterPro" id="IPR044626">
    <property type="entry name" value="AOR-like"/>
</dbReference>
<dbReference type="AlphaFoldDB" id="A0A2N9J0R6"/>
<dbReference type="GO" id="GO:0008270">
    <property type="term" value="F:zinc ion binding"/>
    <property type="evidence" value="ECO:0007669"/>
    <property type="project" value="InterPro"/>
</dbReference>
<dbReference type="PANTHER" id="PTHR44573">
    <property type="entry name" value="NADPH-DEPENDENT ALKENAL/ONE OXIDOREDUCTASE, CHLOROPLASTIC"/>
    <property type="match status" value="1"/>
</dbReference>
<accession>A0A2N9J0R6</accession>
<evidence type="ECO:0000259" key="4">
    <source>
        <dbReference type="SMART" id="SM00829"/>
    </source>
</evidence>
<dbReference type="SMART" id="SM00829">
    <property type="entry name" value="PKS_ER"/>
    <property type="match status" value="1"/>
</dbReference>
<evidence type="ECO:0000256" key="3">
    <source>
        <dbReference type="ARBA" id="ARBA00023027"/>
    </source>
</evidence>
<name>A0A2N9J0R6_FAGSY</name>
<protein>
    <recommendedName>
        <fullName evidence="4">Enoyl reductase (ER) domain-containing protein</fullName>
    </recommendedName>
</protein>
<keyword evidence="3" id="KW-0520">NAD</keyword>
<sequence length="290" mass="30555">MAAPSTASIPSKNKAWVYSEYGKAVDVLKLDSNVTVPEVKEDQVLIKVVAAALNPVDSLRMFGYIKATDSPLPTAPGYDIVGVVVKVGSHVKKFKEGDEVYGDINEKAASLPLAIATAYVCLKQTGFSAGKSILVLGGAGGVGTLVIQLAKHVFGASKVAATSSTGKLELLKSLGADLAIDYTKENFEDLPEKFDLVYDAVGLCDKAVKAVKEGGHAVTIVGPVTPPATRFVLSTVDGSILEKLEPYLESGKVKPVIDPKGPFPFSKTVEAFSYLDTKRAVGKVVVYPIP</sequence>
<keyword evidence="2" id="KW-0560">Oxidoreductase</keyword>
<dbReference type="EMBL" id="OIVN01006293">
    <property type="protein sequence ID" value="SPD29911.1"/>
    <property type="molecule type" value="Genomic_DNA"/>
</dbReference>
<dbReference type="InterPro" id="IPR036291">
    <property type="entry name" value="NAD(P)-bd_dom_sf"/>
</dbReference>
<gene>
    <name evidence="5" type="ORF">FSB_LOCUS57793</name>
</gene>
<dbReference type="PANTHER" id="PTHR44573:SF3">
    <property type="entry name" value="CYTOSOLIC ALKENAL_ONE OXIDOREDUCTASE"/>
    <property type="match status" value="1"/>
</dbReference>
<feature type="domain" description="Enoyl reductase (ER)" evidence="4">
    <location>
        <begin position="23"/>
        <end position="286"/>
    </location>
</feature>
<proteinExistence type="inferred from homology"/>
<dbReference type="InterPro" id="IPR013154">
    <property type="entry name" value="ADH-like_N"/>
</dbReference>
<dbReference type="Gene3D" id="3.90.180.10">
    <property type="entry name" value="Medium-chain alcohol dehydrogenases, catalytic domain"/>
    <property type="match status" value="2"/>
</dbReference>
<dbReference type="GO" id="GO:0016628">
    <property type="term" value="F:oxidoreductase activity, acting on the CH-CH group of donors, NAD or NADP as acceptor"/>
    <property type="evidence" value="ECO:0007669"/>
    <property type="project" value="InterPro"/>
</dbReference>
<dbReference type="InterPro" id="IPR002364">
    <property type="entry name" value="Quin_OxRdtase/zeta-crystal_CS"/>
</dbReference>
<dbReference type="Gene3D" id="3.40.50.720">
    <property type="entry name" value="NAD(P)-binding Rossmann-like Domain"/>
    <property type="match status" value="1"/>
</dbReference>
<dbReference type="Pfam" id="PF08240">
    <property type="entry name" value="ADH_N"/>
    <property type="match status" value="1"/>
</dbReference>
<evidence type="ECO:0000256" key="1">
    <source>
        <dbReference type="ARBA" id="ARBA00010371"/>
    </source>
</evidence>
<evidence type="ECO:0000313" key="5">
    <source>
        <dbReference type="EMBL" id="SPD29911.1"/>
    </source>
</evidence>